<sequence length="72" mass="7682">MISPHPSSPEPRSKRLADSPAVSRGGHWWLFTDSGAILPTDPGLAGELDRFAAAMADANQAVAELRADRGRQ</sequence>
<reference evidence="3" key="1">
    <citation type="journal article" date="2019" name="Int. J. Syst. Evol. Microbiol.">
        <title>The Global Catalogue of Microorganisms (GCM) 10K type strain sequencing project: providing services to taxonomists for standard genome sequencing and annotation.</title>
        <authorList>
            <consortium name="The Broad Institute Genomics Platform"/>
            <consortium name="The Broad Institute Genome Sequencing Center for Infectious Disease"/>
            <person name="Wu L."/>
            <person name="Ma J."/>
        </authorList>
    </citation>
    <scope>NUCLEOTIDE SEQUENCE [LARGE SCALE GENOMIC DNA]</scope>
    <source>
        <strain evidence="3">JCM 13004</strain>
    </source>
</reference>
<dbReference type="RefSeq" id="WP_344446361.1">
    <property type="nucleotide sequence ID" value="NZ_BAAALF010000236.1"/>
</dbReference>
<accession>A0ABP4HQB6</accession>
<feature type="region of interest" description="Disordered" evidence="1">
    <location>
        <begin position="1"/>
        <end position="20"/>
    </location>
</feature>
<organism evidence="2 3">
    <name type="scientific">Kitasatospora nipponensis</name>
    <dbReference type="NCBI Taxonomy" id="258049"/>
    <lineage>
        <taxon>Bacteria</taxon>
        <taxon>Bacillati</taxon>
        <taxon>Actinomycetota</taxon>
        <taxon>Actinomycetes</taxon>
        <taxon>Kitasatosporales</taxon>
        <taxon>Streptomycetaceae</taxon>
        <taxon>Kitasatospora</taxon>
    </lineage>
</organism>
<keyword evidence="3" id="KW-1185">Reference proteome</keyword>
<dbReference type="EMBL" id="BAAALF010000236">
    <property type="protein sequence ID" value="GAA1273136.1"/>
    <property type="molecule type" value="Genomic_DNA"/>
</dbReference>
<evidence type="ECO:0000313" key="2">
    <source>
        <dbReference type="EMBL" id="GAA1273136.1"/>
    </source>
</evidence>
<name>A0ABP4HQB6_9ACTN</name>
<comment type="caution">
    <text evidence="2">The sequence shown here is derived from an EMBL/GenBank/DDBJ whole genome shotgun (WGS) entry which is preliminary data.</text>
</comment>
<proteinExistence type="predicted"/>
<protein>
    <submittedName>
        <fullName evidence="2">Uncharacterized protein</fullName>
    </submittedName>
</protein>
<dbReference type="Proteomes" id="UP001500037">
    <property type="component" value="Unassembled WGS sequence"/>
</dbReference>
<evidence type="ECO:0000256" key="1">
    <source>
        <dbReference type="SAM" id="MobiDB-lite"/>
    </source>
</evidence>
<gene>
    <name evidence="2" type="ORF">GCM10009665_71220</name>
</gene>
<evidence type="ECO:0000313" key="3">
    <source>
        <dbReference type="Proteomes" id="UP001500037"/>
    </source>
</evidence>